<evidence type="ECO:0000256" key="2">
    <source>
        <dbReference type="SAM" id="MobiDB-lite"/>
    </source>
</evidence>
<organism evidence="3 4">
    <name type="scientific">Pomacea canaliculata</name>
    <name type="common">Golden apple snail</name>
    <dbReference type="NCBI Taxonomy" id="400727"/>
    <lineage>
        <taxon>Eukaryota</taxon>
        <taxon>Metazoa</taxon>
        <taxon>Spiralia</taxon>
        <taxon>Lophotrochozoa</taxon>
        <taxon>Mollusca</taxon>
        <taxon>Gastropoda</taxon>
        <taxon>Caenogastropoda</taxon>
        <taxon>Architaenioglossa</taxon>
        <taxon>Ampullarioidea</taxon>
        <taxon>Ampullariidae</taxon>
        <taxon>Pomacea</taxon>
    </lineage>
</organism>
<dbReference type="GO" id="GO:0032981">
    <property type="term" value="P:mitochondrial respiratory chain complex I assembly"/>
    <property type="evidence" value="ECO:0007669"/>
    <property type="project" value="TreeGrafter"/>
</dbReference>
<feature type="compositionally biased region" description="Basic and acidic residues" evidence="2">
    <location>
        <begin position="22"/>
        <end position="37"/>
    </location>
</feature>
<evidence type="ECO:0000313" key="3">
    <source>
        <dbReference type="EMBL" id="PVD23926.1"/>
    </source>
</evidence>
<dbReference type="InterPro" id="IPR007763">
    <property type="entry name" value="NDUFA12"/>
</dbReference>
<sequence>MVGEDHLGNKYFEKLADPARNRRASRWVEPRDARQSDDPTFIPEVPMEWEAWLRKRRNNPPTQEEIDMNYAIGLRTQMYAKELEEKMNSSREPAATNKSYTETITQGHFTSEFPKYEDYEQTPGESQTRKKHQEK</sequence>
<dbReference type="PANTHER" id="PTHR32470:SF2">
    <property type="entry name" value="NADH DEHYDROGENASE [UBIQUINONE] 1 ALPHA SUBCOMPLEX ASSEMBLY FACTOR 2"/>
    <property type="match status" value="1"/>
</dbReference>
<feature type="region of interest" description="Disordered" evidence="2">
    <location>
        <begin position="84"/>
        <end position="135"/>
    </location>
</feature>
<dbReference type="GO" id="GO:0045271">
    <property type="term" value="C:respiratory chain complex I"/>
    <property type="evidence" value="ECO:0007669"/>
    <property type="project" value="InterPro"/>
</dbReference>
<feature type="region of interest" description="Disordered" evidence="2">
    <location>
        <begin position="22"/>
        <end position="41"/>
    </location>
</feature>
<dbReference type="OrthoDB" id="10255576at2759"/>
<proteinExistence type="inferred from homology"/>
<dbReference type="GO" id="GO:0005739">
    <property type="term" value="C:mitochondrion"/>
    <property type="evidence" value="ECO:0007669"/>
    <property type="project" value="TreeGrafter"/>
</dbReference>
<gene>
    <name evidence="3" type="ORF">C0Q70_17202</name>
</gene>
<comment type="similarity">
    <text evidence="1">Belongs to the complex I NDUFA12 subunit family.</text>
</comment>
<keyword evidence="4" id="KW-1185">Reference proteome</keyword>
<protein>
    <recommendedName>
        <fullName evidence="5">NADH dehydrogenase [ubiquinone] 1 alpha subcomplex assembly factor 2</fullName>
    </recommendedName>
</protein>
<comment type="caution">
    <text evidence="3">The sequence shown here is derived from an EMBL/GenBank/DDBJ whole genome shotgun (WGS) entry which is preliminary data.</text>
</comment>
<evidence type="ECO:0008006" key="5">
    <source>
        <dbReference type="Google" id="ProtNLM"/>
    </source>
</evidence>
<reference evidence="3 4" key="1">
    <citation type="submission" date="2018-04" db="EMBL/GenBank/DDBJ databases">
        <title>The genome of golden apple snail Pomacea canaliculata provides insight into stress tolerance and invasive adaptation.</title>
        <authorList>
            <person name="Liu C."/>
            <person name="Liu B."/>
            <person name="Ren Y."/>
            <person name="Zhang Y."/>
            <person name="Wang H."/>
            <person name="Li S."/>
            <person name="Jiang F."/>
            <person name="Yin L."/>
            <person name="Zhang G."/>
            <person name="Qian W."/>
            <person name="Fan W."/>
        </authorList>
    </citation>
    <scope>NUCLEOTIDE SEQUENCE [LARGE SCALE GENOMIC DNA]</scope>
    <source>
        <strain evidence="3">SZHN2017</strain>
        <tissue evidence="3">Muscle</tissue>
    </source>
</reference>
<accession>A0A2T7NRZ1</accession>
<evidence type="ECO:0000256" key="1">
    <source>
        <dbReference type="ARBA" id="ARBA00007355"/>
    </source>
</evidence>
<feature type="compositionally biased region" description="Polar residues" evidence="2">
    <location>
        <begin position="96"/>
        <end position="109"/>
    </location>
</feature>
<evidence type="ECO:0000313" key="4">
    <source>
        <dbReference type="Proteomes" id="UP000245119"/>
    </source>
</evidence>
<dbReference type="InterPro" id="IPR052618">
    <property type="entry name" value="ComplexI_NDUFA12"/>
</dbReference>
<dbReference type="AlphaFoldDB" id="A0A2T7NRZ1"/>
<name>A0A2T7NRZ1_POMCA</name>
<dbReference type="Pfam" id="PF05071">
    <property type="entry name" value="NDUFA12"/>
    <property type="match status" value="1"/>
</dbReference>
<dbReference type="STRING" id="400727.A0A2T7NRZ1"/>
<dbReference type="Proteomes" id="UP000245119">
    <property type="component" value="Linkage Group LG10"/>
</dbReference>
<dbReference type="PANTHER" id="PTHR32470">
    <property type="entry name" value="ADH DEHYDROGENASE [UBIQUINONE] 1 ALPHA SUBCOMPLEX ASSEMBLY FACTOR 2"/>
    <property type="match status" value="1"/>
</dbReference>
<dbReference type="EMBL" id="PZQS01000010">
    <property type="protein sequence ID" value="PVD23926.1"/>
    <property type="molecule type" value="Genomic_DNA"/>
</dbReference>